<dbReference type="AlphaFoldDB" id="A0A7I8DPV1"/>
<dbReference type="RefSeq" id="WP_185259383.1">
    <property type="nucleotide sequence ID" value="NZ_AP023368.1"/>
</dbReference>
<dbReference type="KEGG" id="acht:bsdcttw_21460"/>
<name>A0A7I8DPV1_9FIRM</name>
<dbReference type="Proteomes" id="UP000515703">
    <property type="component" value="Chromosome"/>
</dbReference>
<dbReference type="EMBL" id="AP023368">
    <property type="protein sequence ID" value="BCJ99105.1"/>
    <property type="molecule type" value="Genomic_DNA"/>
</dbReference>
<accession>A0A7I8DPV1</accession>
<sequence length="186" mass="22206">MSWDGLFYTIDWEKRGNMSCDFWEKYLDDKGIVKSEYQEWILEIDAFGDRLVEHWDVAEEANAFYERLREELSQGCKESLDFIISRLFSHSFCQYWKNFEAEPEPEGDWLAEIDFSACLSQQEIRVVLAKWSIERKEEIQKSSLRLEAPRFIFSAEDFLFYLEAWLNLLQEVLERPGWGLLWAVSA</sequence>
<reference evidence="1 2" key="2">
    <citation type="submission" date="2020-08" db="EMBL/GenBank/DDBJ databases">
        <authorList>
            <person name="Ueki A."/>
            <person name="Tonouchi A."/>
        </authorList>
    </citation>
    <scope>NUCLEOTIDE SEQUENCE [LARGE SCALE GENOMIC DNA]</scope>
    <source>
        <strain evidence="1 2">CTTW</strain>
    </source>
</reference>
<keyword evidence="2" id="KW-1185">Reference proteome</keyword>
<organism evidence="1 2">
    <name type="scientific">Anaerocolumna chitinilytica</name>
    <dbReference type="NCBI Taxonomy" id="1727145"/>
    <lineage>
        <taxon>Bacteria</taxon>
        <taxon>Bacillati</taxon>
        <taxon>Bacillota</taxon>
        <taxon>Clostridia</taxon>
        <taxon>Lachnospirales</taxon>
        <taxon>Lachnospiraceae</taxon>
        <taxon>Anaerocolumna</taxon>
    </lineage>
</organism>
<reference evidence="1 2" key="1">
    <citation type="submission" date="2020-08" db="EMBL/GenBank/DDBJ databases">
        <title>Draft genome sequencing of an Anaerocolumna strain isolated from anoxic soil subjected to BSD treatment.</title>
        <authorList>
            <person name="Uek A."/>
            <person name="Tonouchi A."/>
        </authorList>
    </citation>
    <scope>NUCLEOTIDE SEQUENCE [LARGE SCALE GENOMIC DNA]</scope>
    <source>
        <strain evidence="1 2">CTTW</strain>
    </source>
</reference>
<gene>
    <name evidence="1" type="ORF">bsdcttw_21460</name>
</gene>
<evidence type="ECO:0000313" key="1">
    <source>
        <dbReference type="EMBL" id="BCJ99105.1"/>
    </source>
</evidence>
<evidence type="ECO:0000313" key="2">
    <source>
        <dbReference type="Proteomes" id="UP000515703"/>
    </source>
</evidence>
<protein>
    <submittedName>
        <fullName evidence="1">Uncharacterized protein</fullName>
    </submittedName>
</protein>
<proteinExistence type="predicted"/>